<evidence type="ECO:0000313" key="2">
    <source>
        <dbReference type="Proteomes" id="UP000507954"/>
    </source>
</evidence>
<proteinExistence type="predicted"/>
<name>A0A508WSC6_9HYPH</name>
<evidence type="ECO:0000313" key="1">
    <source>
        <dbReference type="EMBL" id="VTZ60427.1"/>
    </source>
</evidence>
<gene>
    <name evidence="1" type="ORF">EMEDMD4_160008</name>
</gene>
<dbReference type="Gene3D" id="1.10.357.10">
    <property type="entry name" value="Tetracycline Repressor, domain 2"/>
    <property type="match status" value="1"/>
</dbReference>
<dbReference type="GeneID" id="87984326"/>
<organism evidence="1 2">
    <name type="scientific">Sinorhizobium medicae</name>
    <dbReference type="NCBI Taxonomy" id="110321"/>
    <lineage>
        <taxon>Bacteria</taxon>
        <taxon>Pseudomonadati</taxon>
        <taxon>Pseudomonadota</taxon>
        <taxon>Alphaproteobacteria</taxon>
        <taxon>Hyphomicrobiales</taxon>
        <taxon>Rhizobiaceae</taxon>
        <taxon>Sinorhizobium/Ensifer group</taxon>
        <taxon>Sinorhizobium</taxon>
    </lineage>
</organism>
<sequence length="56" mass="6329">MAHGCSVGTLCNELAKLDSLAKNDAVSLFTLFRDWLARQFAGLDAKRMRRRWLSTS</sequence>
<accession>A0A508WSC6</accession>
<dbReference type="AlphaFoldDB" id="A0A508WSC6"/>
<dbReference type="EMBL" id="CABFNB010000068">
    <property type="protein sequence ID" value="VTZ60427.1"/>
    <property type="molecule type" value="Genomic_DNA"/>
</dbReference>
<protein>
    <submittedName>
        <fullName evidence="1">Uncharacterized protein</fullName>
    </submittedName>
</protein>
<dbReference type="RefSeq" id="WP_308417439.1">
    <property type="nucleotide sequence ID" value="NZ_ATYC01000022.1"/>
</dbReference>
<dbReference type="Proteomes" id="UP000507954">
    <property type="component" value="Unassembled WGS sequence"/>
</dbReference>
<reference evidence="1 2" key="1">
    <citation type="submission" date="2019-06" db="EMBL/GenBank/DDBJ databases">
        <authorList>
            <person name="Le Quere A."/>
            <person name="Colella S."/>
        </authorList>
    </citation>
    <scope>NUCLEOTIDE SEQUENCE [LARGE SCALE GENOMIC DNA]</scope>
    <source>
        <strain evidence="1">EmedicaeMD41</strain>
    </source>
</reference>